<reference evidence="2" key="1">
    <citation type="submission" date="2020-06" db="EMBL/GenBank/DDBJ databases">
        <title>Draft genome of Bugula neritina, a colonial animal packing powerful symbionts and potential medicines.</title>
        <authorList>
            <person name="Rayko M."/>
        </authorList>
    </citation>
    <scope>NUCLEOTIDE SEQUENCE [LARGE SCALE GENOMIC DNA]</scope>
    <source>
        <strain evidence="2">Kwan_BN1</strain>
    </source>
</reference>
<comment type="caution">
    <text evidence="2">The sequence shown here is derived from an EMBL/GenBank/DDBJ whole genome shotgun (WGS) entry which is preliminary data.</text>
</comment>
<dbReference type="Proteomes" id="UP000593567">
    <property type="component" value="Unassembled WGS sequence"/>
</dbReference>
<proteinExistence type="predicted"/>
<keyword evidence="3" id="KW-1185">Reference proteome</keyword>
<evidence type="ECO:0000313" key="2">
    <source>
        <dbReference type="EMBL" id="KAF6024238.1"/>
    </source>
</evidence>
<protein>
    <submittedName>
        <fullName evidence="2">Uncharacterized protein</fullName>
    </submittedName>
</protein>
<gene>
    <name evidence="2" type="ORF">EB796_017453</name>
</gene>
<accession>A0A7J7JFU8</accession>
<name>A0A7J7JFU8_BUGNE</name>
<dbReference type="AlphaFoldDB" id="A0A7J7JFU8"/>
<organism evidence="2 3">
    <name type="scientific">Bugula neritina</name>
    <name type="common">Brown bryozoan</name>
    <name type="synonym">Sertularia neritina</name>
    <dbReference type="NCBI Taxonomy" id="10212"/>
    <lineage>
        <taxon>Eukaryota</taxon>
        <taxon>Metazoa</taxon>
        <taxon>Spiralia</taxon>
        <taxon>Lophotrochozoa</taxon>
        <taxon>Bryozoa</taxon>
        <taxon>Gymnolaemata</taxon>
        <taxon>Cheilostomatida</taxon>
        <taxon>Flustrina</taxon>
        <taxon>Buguloidea</taxon>
        <taxon>Bugulidae</taxon>
        <taxon>Bugula</taxon>
    </lineage>
</organism>
<feature type="region of interest" description="Disordered" evidence="1">
    <location>
        <begin position="57"/>
        <end position="92"/>
    </location>
</feature>
<evidence type="ECO:0000313" key="3">
    <source>
        <dbReference type="Proteomes" id="UP000593567"/>
    </source>
</evidence>
<sequence>MAAVTTATVEDDDIIQLVNDITSCYIDLHNVHIKPTWINLSVLLAYATKLRHSLTHQPTQLNSRAAGYKTDPNKKTTPSSNSSEDVDSRDSEVMNITNKITRVSFLYKKLH</sequence>
<dbReference type="EMBL" id="VXIV02002601">
    <property type="protein sequence ID" value="KAF6024238.1"/>
    <property type="molecule type" value="Genomic_DNA"/>
</dbReference>
<evidence type="ECO:0000256" key="1">
    <source>
        <dbReference type="SAM" id="MobiDB-lite"/>
    </source>
</evidence>